<dbReference type="Gene3D" id="2.60.120.10">
    <property type="entry name" value="Jelly Rolls"/>
    <property type="match status" value="1"/>
</dbReference>
<dbReference type="Proteomes" id="UP000474296">
    <property type="component" value="Unassembled WGS sequence"/>
</dbReference>
<dbReference type="EMBL" id="JAABOQ010000011">
    <property type="protein sequence ID" value="NER19143.1"/>
    <property type="molecule type" value="Genomic_DNA"/>
</dbReference>
<dbReference type="Pfam" id="PF12833">
    <property type="entry name" value="HTH_18"/>
    <property type="match status" value="1"/>
</dbReference>
<protein>
    <submittedName>
        <fullName evidence="5">Helix-turn-helix domain-containing protein</fullName>
    </submittedName>
</protein>
<proteinExistence type="predicted"/>
<keyword evidence="3" id="KW-0804">Transcription</keyword>
<dbReference type="PROSITE" id="PS00041">
    <property type="entry name" value="HTH_ARAC_FAMILY_1"/>
    <property type="match status" value="1"/>
</dbReference>
<dbReference type="InterPro" id="IPR018062">
    <property type="entry name" value="HTH_AraC-typ_CS"/>
</dbReference>
<dbReference type="InterPro" id="IPR011051">
    <property type="entry name" value="RmlC_Cupin_sf"/>
</dbReference>
<dbReference type="PANTHER" id="PTHR43280:SF27">
    <property type="entry name" value="TRANSCRIPTIONAL REGULATOR MTLR"/>
    <property type="match status" value="1"/>
</dbReference>
<feature type="domain" description="HTH araC/xylS-type" evidence="4">
    <location>
        <begin position="180"/>
        <end position="279"/>
    </location>
</feature>
<keyword evidence="2" id="KW-0238">DNA-binding</keyword>
<dbReference type="PANTHER" id="PTHR43280">
    <property type="entry name" value="ARAC-FAMILY TRANSCRIPTIONAL REGULATOR"/>
    <property type="match status" value="1"/>
</dbReference>
<dbReference type="SMART" id="SM00342">
    <property type="entry name" value="HTH_ARAC"/>
    <property type="match status" value="1"/>
</dbReference>
<keyword evidence="6" id="KW-1185">Reference proteome</keyword>
<dbReference type="GO" id="GO:0003700">
    <property type="term" value="F:DNA-binding transcription factor activity"/>
    <property type="evidence" value="ECO:0007669"/>
    <property type="project" value="InterPro"/>
</dbReference>
<dbReference type="SUPFAM" id="SSF46689">
    <property type="entry name" value="Homeodomain-like"/>
    <property type="match status" value="2"/>
</dbReference>
<evidence type="ECO:0000313" key="5">
    <source>
        <dbReference type="EMBL" id="NER19143.1"/>
    </source>
</evidence>
<dbReference type="InterPro" id="IPR013096">
    <property type="entry name" value="Cupin_2"/>
</dbReference>
<dbReference type="InterPro" id="IPR014710">
    <property type="entry name" value="RmlC-like_jellyroll"/>
</dbReference>
<evidence type="ECO:0000259" key="4">
    <source>
        <dbReference type="PROSITE" id="PS01124"/>
    </source>
</evidence>
<gene>
    <name evidence="5" type="ORF">GWK10_18145</name>
</gene>
<sequence>MKVFPFKIPKPEYKGLIYQEDHEYLFYDKLHQHEEIQISYIVNGEGSLVVGDTITSYKKDDVFVIGSNIPHVFRSEPKTEEKSKMLSLFFTKDSFGKGFFKLDDFTEIASFFERATHGMKFSPISSEIKDYFLLLKKASKQQRFILLLQIIDQITKTKSTSIASYINPKRYSDNEGQRLRTIFEYTINNYHTPITLEAISEVASMTKNAFCRYFKTRTNKTYFQFLNEVRIENASRLLLNDQNISIVEVAYLSGFNNLSNFNRKFKTIKGVTPSRLRNSHKP</sequence>
<evidence type="ECO:0000313" key="6">
    <source>
        <dbReference type="Proteomes" id="UP000474296"/>
    </source>
</evidence>
<evidence type="ECO:0000256" key="3">
    <source>
        <dbReference type="ARBA" id="ARBA00023163"/>
    </source>
</evidence>
<dbReference type="InterPro" id="IPR009057">
    <property type="entry name" value="Homeodomain-like_sf"/>
</dbReference>
<keyword evidence="1" id="KW-0805">Transcription regulation</keyword>
<comment type="caution">
    <text evidence="5">The sequence shown here is derived from an EMBL/GenBank/DDBJ whole genome shotgun (WGS) entry which is preliminary data.</text>
</comment>
<dbReference type="Gene3D" id="1.10.10.60">
    <property type="entry name" value="Homeodomain-like"/>
    <property type="match status" value="2"/>
</dbReference>
<dbReference type="PROSITE" id="PS01124">
    <property type="entry name" value="HTH_ARAC_FAMILY_2"/>
    <property type="match status" value="1"/>
</dbReference>
<reference evidence="5 6" key="1">
    <citation type="submission" date="2020-01" db="EMBL/GenBank/DDBJ databases">
        <title>Spongiivirga citrea KCTC 32990T.</title>
        <authorList>
            <person name="Wang G."/>
        </authorList>
    </citation>
    <scope>NUCLEOTIDE SEQUENCE [LARGE SCALE GENOMIC DNA]</scope>
    <source>
        <strain evidence="5 6">KCTC 32990</strain>
    </source>
</reference>
<dbReference type="GO" id="GO:0043565">
    <property type="term" value="F:sequence-specific DNA binding"/>
    <property type="evidence" value="ECO:0007669"/>
    <property type="project" value="InterPro"/>
</dbReference>
<name>A0A6M0CQE6_9FLAO</name>
<dbReference type="SUPFAM" id="SSF51182">
    <property type="entry name" value="RmlC-like cupins"/>
    <property type="match status" value="1"/>
</dbReference>
<dbReference type="AlphaFoldDB" id="A0A6M0CQE6"/>
<organism evidence="5 6">
    <name type="scientific">Spongiivirga citrea</name>
    <dbReference type="NCBI Taxonomy" id="1481457"/>
    <lineage>
        <taxon>Bacteria</taxon>
        <taxon>Pseudomonadati</taxon>
        <taxon>Bacteroidota</taxon>
        <taxon>Flavobacteriia</taxon>
        <taxon>Flavobacteriales</taxon>
        <taxon>Flavobacteriaceae</taxon>
        <taxon>Spongiivirga</taxon>
    </lineage>
</organism>
<dbReference type="Pfam" id="PF07883">
    <property type="entry name" value="Cupin_2"/>
    <property type="match status" value="1"/>
</dbReference>
<dbReference type="RefSeq" id="WP_164033827.1">
    <property type="nucleotide sequence ID" value="NZ_JAABOQ010000011.1"/>
</dbReference>
<accession>A0A6M0CQE6</accession>
<evidence type="ECO:0000256" key="1">
    <source>
        <dbReference type="ARBA" id="ARBA00023015"/>
    </source>
</evidence>
<evidence type="ECO:0000256" key="2">
    <source>
        <dbReference type="ARBA" id="ARBA00023125"/>
    </source>
</evidence>
<dbReference type="InterPro" id="IPR018060">
    <property type="entry name" value="HTH_AraC"/>
</dbReference>